<dbReference type="CDD" id="cd01949">
    <property type="entry name" value="GGDEF"/>
    <property type="match status" value="1"/>
</dbReference>
<evidence type="ECO:0000256" key="3">
    <source>
        <dbReference type="PROSITE-ProRule" id="PRU00169"/>
    </source>
</evidence>
<feature type="domain" description="Response regulatory" evidence="4">
    <location>
        <begin position="34"/>
        <end position="148"/>
    </location>
</feature>
<dbReference type="PROSITE" id="PS50110">
    <property type="entry name" value="RESPONSE_REGULATORY"/>
    <property type="match status" value="1"/>
</dbReference>
<protein>
    <recommendedName>
        <fullName evidence="1">diguanylate cyclase</fullName>
        <ecNumber evidence="1">2.7.7.65</ecNumber>
    </recommendedName>
</protein>
<organism evidence="6 7">
    <name type="scientific">Candidatus Scalindua rubra</name>
    <dbReference type="NCBI Taxonomy" id="1872076"/>
    <lineage>
        <taxon>Bacteria</taxon>
        <taxon>Pseudomonadati</taxon>
        <taxon>Planctomycetota</taxon>
        <taxon>Candidatus Brocadiia</taxon>
        <taxon>Candidatus Brocadiales</taxon>
        <taxon>Candidatus Scalinduaceae</taxon>
        <taxon>Candidatus Scalindua</taxon>
    </lineage>
</organism>
<dbReference type="InterPro" id="IPR050469">
    <property type="entry name" value="Diguanylate_Cyclase"/>
</dbReference>
<evidence type="ECO:0000259" key="5">
    <source>
        <dbReference type="PROSITE" id="PS50887"/>
    </source>
</evidence>
<keyword evidence="3" id="KW-0597">Phosphoprotein</keyword>
<dbReference type="GO" id="GO:0052621">
    <property type="term" value="F:diguanylate cyclase activity"/>
    <property type="evidence" value="ECO:0007669"/>
    <property type="project" value="UniProtKB-EC"/>
</dbReference>
<dbReference type="NCBIfam" id="TIGR00254">
    <property type="entry name" value="GGDEF"/>
    <property type="match status" value="1"/>
</dbReference>
<evidence type="ECO:0000259" key="4">
    <source>
        <dbReference type="PROSITE" id="PS50110"/>
    </source>
</evidence>
<dbReference type="AlphaFoldDB" id="A0A1E3X5H6"/>
<evidence type="ECO:0000313" key="7">
    <source>
        <dbReference type="Proteomes" id="UP000094056"/>
    </source>
</evidence>
<proteinExistence type="predicted"/>
<dbReference type="PANTHER" id="PTHR45138:SF9">
    <property type="entry name" value="DIGUANYLATE CYCLASE DGCM-RELATED"/>
    <property type="match status" value="1"/>
</dbReference>
<dbReference type="Pfam" id="PF00072">
    <property type="entry name" value="Response_reg"/>
    <property type="match status" value="1"/>
</dbReference>
<accession>A0A1E3X5H6</accession>
<reference evidence="6 7" key="1">
    <citation type="submission" date="2016-07" db="EMBL/GenBank/DDBJ databases">
        <title>Draft genome of Scalindua rubra, obtained from a brine-seawater interface in the Red Sea, sheds light on salt adaptation in anammox bacteria.</title>
        <authorList>
            <person name="Speth D.R."/>
            <person name="Lagkouvardos I."/>
            <person name="Wang Y."/>
            <person name="Qian P.-Y."/>
            <person name="Dutilh B.E."/>
            <person name="Jetten M.S."/>
        </authorList>
    </citation>
    <scope>NUCLEOTIDE SEQUENCE [LARGE SCALE GENOMIC DNA]</scope>
    <source>
        <strain evidence="6">BSI-1</strain>
    </source>
</reference>
<evidence type="ECO:0000313" key="6">
    <source>
        <dbReference type="EMBL" id="ODS30822.1"/>
    </source>
</evidence>
<dbReference type="InterPro" id="IPR000160">
    <property type="entry name" value="GGDEF_dom"/>
</dbReference>
<dbReference type="SMART" id="SM00448">
    <property type="entry name" value="REC"/>
    <property type="match status" value="1"/>
</dbReference>
<name>A0A1E3X5H6_9BACT</name>
<dbReference type="InterPro" id="IPR029787">
    <property type="entry name" value="Nucleotide_cyclase"/>
</dbReference>
<comment type="catalytic activity">
    <reaction evidence="2">
        <text>2 GTP = 3',3'-c-di-GMP + 2 diphosphate</text>
        <dbReference type="Rhea" id="RHEA:24898"/>
        <dbReference type="ChEBI" id="CHEBI:33019"/>
        <dbReference type="ChEBI" id="CHEBI:37565"/>
        <dbReference type="ChEBI" id="CHEBI:58805"/>
        <dbReference type="EC" id="2.7.7.65"/>
    </reaction>
</comment>
<gene>
    <name evidence="6" type="ORF">SCARUB_04066</name>
</gene>
<feature type="modified residue" description="4-aspartylphosphate" evidence="3">
    <location>
        <position position="83"/>
    </location>
</feature>
<dbReference type="Gene3D" id="3.30.70.270">
    <property type="match status" value="1"/>
</dbReference>
<dbReference type="GO" id="GO:0043709">
    <property type="term" value="P:cell adhesion involved in single-species biofilm formation"/>
    <property type="evidence" value="ECO:0007669"/>
    <property type="project" value="TreeGrafter"/>
</dbReference>
<dbReference type="InterPro" id="IPR043128">
    <property type="entry name" value="Rev_trsase/Diguanyl_cyclase"/>
</dbReference>
<dbReference type="SMART" id="SM00267">
    <property type="entry name" value="GGDEF"/>
    <property type="match status" value="1"/>
</dbReference>
<comment type="caution">
    <text evidence="6">The sequence shown here is derived from an EMBL/GenBank/DDBJ whole genome shotgun (WGS) entry which is preliminary data.</text>
</comment>
<dbReference type="SUPFAM" id="SSF55073">
    <property type="entry name" value="Nucleotide cyclase"/>
    <property type="match status" value="1"/>
</dbReference>
<dbReference type="Gene3D" id="3.40.50.2300">
    <property type="match status" value="1"/>
</dbReference>
<dbReference type="GO" id="GO:1902201">
    <property type="term" value="P:negative regulation of bacterial-type flagellum-dependent cell motility"/>
    <property type="evidence" value="ECO:0007669"/>
    <property type="project" value="TreeGrafter"/>
</dbReference>
<dbReference type="SUPFAM" id="SSF52172">
    <property type="entry name" value="CheY-like"/>
    <property type="match status" value="1"/>
</dbReference>
<dbReference type="Proteomes" id="UP000094056">
    <property type="component" value="Unassembled WGS sequence"/>
</dbReference>
<evidence type="ECO:0000256" key="2">
    <source>
        <dbReference type="ARBA" id="ARBA00034247"/>
    </source>
</evidence>
<sequence>MIGNLFSDQKLKGDKMANQDDREITRESDSGEVRIMVVDDEESILKTVNVFLAKSGYKVTTFLDAQNAIEALKKDVYDTVITDLKMPGFTGVEFVKKAKQVSPNSDFIVMTGFPSVESAVACMKLGATDYIAKPLDMEYLKIVVERTLYKRALERRAAERDYYEQISRLDGLTGVYNRRFLHELLDFEIARCDRYKHSFSLLMIDIDDFKKINDKYGHPTGDEVLKKLASTFKSLIRKTDLVVRYGGEEFAIILSETSKEHGIIFGDRIVNGVATLKVKGIPRDDTLTISAGLVSYPDNARTQETLIKRADEALYKAKGMGKNTLCVYGT</sequence>
<dbReference type="FunFam" id="3.30.70.270:FF:000001">
    <property type="entry name" value="Diguanylate cyclase domain protein"/>
    <property type="match status" value="1"/>
</dbReference>
<dbReference type="EMBL" id="MAYW01000172">
    <property type="protein sequence ID" value="ODS30822.1"/>
    <property type="molecule type" value="Genomic_DNA"/>
</dbReference>
<dbReference type="PANTHER" id="PTHR45138">
    <property type="entry name" value="REGULATORY COMPONENTS OF SENSORY TRANSDUCTION SYSTEM"/>
    <property type="match status" value="1"/>
</dbReference>
<dbReference type="GO" id="GO:0005886">
    <property type="term" value="C:plasma membrane"/>
    <property type="evidence" value="ECO:0007669"/>
    <property type="project" value="TreeGrafter"/>
</dbReference>
<dbReference type="GO" id="GO:0000160">
    <property type="term" value="P:phosphorelay signal transduction system"/>
    <property type="evidence" value="ECO:0007669"/>
    <property type="project" value="InterPro"/>
</dbReference>
<dbReference type="InterPro" id="IPR001789">
    <property type="entry name" value="Sig_transdc_resp-reg_receiver"/>
</dbReference>
<dbReference type="PROSITE" id="PS50887">
    <property type="entry name" value="GGDEF"/>
    <property type="match status" value="1"/>
</dbReference>
<feature type="domain" description="GGDEF" evidence="5">
    <location>
        <begin position="197"/>
        <end position="330"/>
    </location>
</feature>
<evidence type="ECO:0000256" key="1">
    <source>
        <dbReference type="ARBA" id="ARBA00012528"/>
    </source>
</evidence>
<dbReference type="Pfam" id="PF00990">
    <property type="entry name" value="GGDEF"/>
    <property type="match status" value="1"/>
</dbReference>
<dbReference type="EC" id="2.7.7.65" evidence="1"/>
<dbReference type="InterPro" id="IPR011006">
    <property type="entry name" value="CheY-like_superfamily"/>
</dbReference>